<sequence length="328" mass="35952">MEDLETPAFGDEVLEVEIRLCEVPAEMHGWRIDRALARLIPEFSRSYLQQLMADGAVWLRGAPAHKAAARIAVGERLQVELRPTQQAMAFVPQPMALEVVFEDADLLVINKPAGLVVHPAAGHWSGTLLNGLLAHHAAAASLPRAGIVHRLDKDTSGLMLVGKSRQAVEALVRAIAAREVNRQYLALAHGRWQGPAEQAVDQPIGRDVHNRLRMAVVRPESATGKPAQTTVRLLDGTEQACLVACKLHTGRTHQIRVHMAWLGHPLVGDTLYGGKPLWGMARQALHATRLRLLHPTRGQSLDFLIPPPADFQQLLAETGLHYNESQLG</sequence>
<dbReference type="GO" id="GO:0000455">
    <property type="term" value="P:enzyme-directed rRNA pseudouridine synthesis"/>
    <property type="evidence" value="ECO:0007669"/>
    <property type="project" value="TreeGrafter"/>
</dbReference>
<accession>A0A9X4NNU4</accession>
<organism evidence="8 9">
    <name type="scientific">Hydrogenophaga taeniospiralis CCUG 15921</name>
    <dbReference type="NCBI Taxonomy" id="1281780"/>
    <lineage>
        <taxon>Bacteria</taxon>
        <taxon>Pseudomonadati</taxon>
        <taxon>Pseudomonadota</taxon>
        <taxon>Betaproteobacteria</taxon>
        <taxon>Burkholderiales</taxon>
        <taxon>Comamonadaceae</taxon>
        <taxon>Hydrogenophaga</taxon>
    </lineage>
</organism>
<keyword evidence="9" id="KW-1185">Reference proteome</keyword>
<evidence type="ECO:0000313" key="8">
    <source>
        <dbReference type="EMBL" id="MDG5973874.1"/>
    </source>
</evidence>
<comment type="catalytic activity">
    <reaction evidence="3">
        <text>uridine(1911/1915/1917) in 23S rRNA = pseudouridine(1911/1915/1917) in 23S rRNA</text>
        <dbReference type="Rhea" id="RHEA:42524"/>
        <dbReference type="Rhea" id="RHEA-COMP:10097"/>
        <dbReference type="Rhea" id="RHEA-COMP:10098"/>
        <dbReference type="ChEBI" id="CHEBI:65314"/>
        <dbReference type="ChEBI" id="CHEBI:65315"/>
        <dbReference type="EC" id="5.4.99.23"/>
    </reaction>
</comment>
<dbReference type="InterPro" id="IPR050188">
    <property type="entry name" value="RluA_PseudoU_synthase"/>
</dbReference>
<evidence type="ECO:0000256" key="5">
    <source>
        <dbReference type="PROSITE-ProRule" id="PRU00182"/>
    </source>
</evidence>
<dbReference type="GO" id="GO:0003723">
    <property type="term" value="F:RNA binding"/>
    <property type="evidence" value="ECO:0007669"/>
    <property type="project" value="UniProtKB-KW"/>
</dbReference>
<dbReference type="SUPFAM" id="SSF55120">
    <property type="entry name" value="Pseudouridine synthase"/>
    <property type="match status" value="1"/>
</dbReference>
<dbReference type="SUPFAM" id="SSF55174">
    <property type="entry name" value="Alpha-L RNA-binding motif"/>
    <property type="match status" value="1"/>
</dbReference>
<dbReference type="InterPro" id="IPR036986">
    <property type="entry name" value="S4_RNA-bd_sf"/>
</dbReference>
<dbReference type="InterPro" id="IPR020103">
    <property type="entry name" value="PsdUridine_synth_cat_dom_sf"/>
</dbReference>
<keyword evidence="5" id="KW-0694">RNA-binding</keyword>
<feature type="domain" description="Pseudouridine synthase RsuA/RluA-like" evidence="7">
    <location>
        <begin position="105"/>
        <end position="260"/>
    </location>
</feature>
<evidence type="ECO:0000256" key="3">
    <source>
        <dbReference type="ARBA" id="ARBA00036882"/>
    </source>
</evidence>
<comment type="catalytic activity">
    <reaction evidence="6">
        <text>a uridine in RNA = a pseudouridine in RNA</text>
        <dbReference type="Rhea" id="RHEA:48348"/>
        <dbReference type="Rhea" id="RHEA-COMP:12068"/>
        <dbReference type="Rhea" id="RHEA-COMP:12069"/>
        <dbReference type="ChEBI" id="CHEBI:65314"/>
        <dbReference type="ChEBI" id="CHEBI:65315"/>
    </reaction>
</comment>
<dbReference type="AlphaFoldDB" id="A0A9X4NNU4"/>
<dbReference type="PROSITE" id="PS01129">
    <property type="entry name" value="PSI_RLU"/>
    <property type="match status" value="1"/>
</dbReference>
<evidence type="ECO:0000256" key="4">
    <source>
        <dbReference type="PIRSR" id="PIRSR606225-1"/>
    </source>
</evidence>
<evidence type="ECO:0000259" key="7">
    <source>
        <dbReference type="Pfam" id="PF00849"/>
    </source>
</evidence>
<dbReference type="EC" id="5.4.99.-" evidence="6"/>
<evidence type="ECO:0000256" key="1">
    <source>
        <dbReference type="ARBA" id="ARBA00010876"/>
    </source>
</evidence>
<dbReference type="EMBL" id="AOGK01000001">
    <property type="protein sequence ID" value="MDG5973874.1"/>
    <property type="molecule type" value="Genomic_DNA"/>
</dbReference>
<gene>
    <name evidence="8" type="ORF">H010_01335</name>
</gene>
<comment type="function">
    <text evidence="6">Responsible for synthesis of pseudouridine from uracil.</text>
</comment>
<dbReference type="CDD" id="cd00165">
    <property type="entry name" value="S4"/>
    <property type="match status" value="1"/>
</dbReference>
<dbReference type="NCBIfam" id="TIGR00005">
    <property type="entry name" value="rluA_subfam"/>
    <property type="match status" value="1"/>
</dbReference>
<comment type="similarity">
    <text evidence="1 6">Belongs to the pseudouridine synthase RluA family.</text>
</comment>
<name>A0A9X4NNU4_9BURK</name>
<dbReference type="PROSITE" id="PS50889">
    <property type="entry name" value="S4"/>
    <property type="match status" value="1"/>
</dbReference>
<reference evidence="8" key="1">
    <citation type="submission" date="2013-01" db="EMBL/GenBank/DDBJ databases">
        <title>Genome draft of Hydrogenophaga taeniospiralis 2K1.</title>
        <authorList>
            <person name="Gomila M."/>
            <person name="Lalucat J."/>
        </authorList>
    </citation>
    <scope>NUCLEOTIDE SEQUENCE</scope>
    <source>
        <strain evidence="8">CCUG 15921</strain>
    </source>
</reference>
<comment type="caution">
    <text evidence="8">The sequence shown here is derived from an EMBL/GenBank/DDBJ whole genome shotgun (WGS) entry which is preliminary data.</text>
</comment>
<feature type="active site" evidence="4">
    <location>
        <position position="152"/>
    </location>
</feature>
<dbReference type="InterPro" id="IPR006145">
    <property type="entry name" value="PsdUridine_synth_RsuA/RluA"/>
</dbReference>
<dbReference type="InterPro" id="IPR006224">
    <property type="entry name" value="PsdUridine_synth_RluA-like_CS"/>
</dbReference>
<dbReference type="Pfam" id="PF00849">
    <property type="entry name" value="PseudoU_synth_2"/>
    <property type="match status" value="1"/>
</dbReference>
<dbReference type="CDD" id="cd02869">
    <property type="entry name" value="PseudoU_synth_RluA_like"/>
    <property type="match status" value="1"/>
</dbReference>
<protein>
    <recommendedName>
        <fullName evidence="6">Pseudouridine synthase</fullName>
        <ecNumber evidence="6">5.4.99.-</ecNumber>
    </recommendedName>
</protein>
<dbReference type="Proteomes" id="UP001152876">
    <property type="component" value="Unassembled WGS sequence"/>
</dbReference>
<proteinExistence type="inferred from homology"/>
<evidence type="ECO:0000313" key="9">
    <source>
        <dbReference type="Proteomes" id="UP001152876"/>
    </source>
</evidence>
<keyword evidence="2 6" id="KW-0413">Isomerase</keyword>
<dbReference type="InterPro" id="IPR006225">
    <property type="entry name" value="PsdUridine_synth_RluC/D"/>
</dbReference>
<dbReference type="Gene3D" id="3.10.290.10">
    <property type="entry name" value="RNA-binding S4 domain"/>
    <property type="match status" value="1"/>
</dbReference>
<evidence type="ECO:0000256" key="6">
    <source>
        <dbReference type="RuleBase" id="RU362028"/>
    </source>
</evidence>
<dbReference type="Gene3D" id="3.30.2350.10">
    <property type="entry name" value="Pseudouridine synthase"/>
    <property type="match status" value="1"/>
</dbReference>
<dbReference type="GO" id="GO:0160140">
    <property type="term" value="F:23S rRNA pseudouridine(1911/1915/1917) synthase activity"/>
    <property type="evidence" value="ECO:0007669"/>
    <property type="project" value="UniProtKB-EC"/>
</dbReference>
<evidence type="ECO:0000256" key="2">
    <source>
        <dbReference type="ARBA" id="ARBA00023235"/>
    </source>
</evidence>
<dbReference type="PANTHER" id="PTHR21600:SF44">
    <property type="entry name" value="RIBOSOMAL LARGE SUBUNIT PSEUDOURIDINE SYNTHASE D"/>
    <property type="match status" value="1"/>
</dbReference>
<dbReference type="PANTHER" id="PTHR21600">
    <property type="entry name" value="MITOCHONDRIAL RNA PSEUDOURIDINE SYNTHASE"/>
    <property type="match status" value="1"/>
</dbReference>